<evidence type="ECO:0000313" key="3">
    <source>
        <dbReference type="Proteomes" id="UP000177026"/>
    </source>
</evidence>
<keyword evidence="1" id="KW-0472">Membrane</keyword>
<comment type="caution">
    <text evidence="2">The sequence shown here is derived from an EMBL/GenBank/DDBJ whole genome shotgun (WGS) entry which is preliminary data.</text>
</comment>
<keyword evidence="1" id="KW-1133">Transmembrane helix</keyword>
<proteinExistence type="predicted"/>
<evidence type="ECO:0008006" key="4">
    <source>
        <dbReference type="Google" id="ProtNLM"/>
    </source>
</evidence>
<organism evidence="2 3">
    <name type="scientific">Candidatus Roizmanbacteria bacterium RIFCSPHIGHO2_01_FULL_39_8</name>
    <dbReference type="NCBI Taxonomy" id="1802033"/>
    <lineage>
        <taxon>Bacteria</taxon>
        <taxon>Candidatus Roizmaniibacteriota</taxon>
    </lineage>
</organism>
<dbReference type="Proteomes" id="UP000177026">
    <property type="component" value="Unassembled WGS sequence"/>
</dbReference>
<evidence type="ECO:0000256" key="1">
    <source>
        <dbReference type="SAM" id="Phobius"/>
    </source>
</evidence>
<dbReference type="EMBL" id="MFZI01000072">
    <property type="protein sequence ID" value="OGK18230.1"/>
    <property type="molecule type" value="Genomic_DNA"/>
</dbReference>
<dbReference type="AlphaFoldDB" id="A0A1F7GGY9"/>
<protein>
    <recommendedName>
        <fullName evidence="4">YtxH domain-containing protein</fullName>
    </recommendedName>
</protein>
<sequence length="105" mass="11806">MSFIQKRAPSQNNHKISNLWIGFGLGASLTLLVSFFLGTKKGREMLKKILEVSENLEEDVVKMAEEIEGTLIHKTEQVKNHGETSKKPHMGNLLDKMKTLIPSSE</sequence>
<keyword evidence="1" id="KW-0812">Transmembrane</keyword>
<evidence type="ECO:0000313" key="2">
    <source>
        <dbReference type="EMBL" id="OGK18230.1"/>
    </source>
</evidence>
<gene>
    <name evidence="2" type="ORF">A2866_05095</name>
</gene>
<reference evidence="2 3" key="1">
    <citation type="journal article" date="2016" name="Nat. Commun.">
        <title>Thousands of microbial genomes shed light on interconnected biogeochemical processes in an aquifer system.</title>
        <authorList>
            <person name="Anantharaman K."/>
            <person name="Brown C.T."/>
            <person name="Hug L.A."/>
            <person name="Sharon I."/>
            <person name="Castelle C.J."/>
            <person name="Probst A.J."/>
            <person name="Thomas B.C."/>
            <person name="Singh A."/>
            <person name="Wilkins M.J."/>
            <person name="Karaoz U."/>
            <person name="Brodie E.L."/>
            <person name="Williams K.H."/>
            <person name="Hubbard S.S."/>
            <person name="Banfield J.F."/>
        </authorList>
    </citation>
    <scope>NUCLEOTIDE SEQUENCE [LARGE SCALE GENOMIC DNA]</scope>
</reference>
<name>A0A1F7GGY9_9BACT</name>
<feature type="transmembrane region" description="Helical" evidence="1">
    <location>
        <begin position="20"/>
        <end position="38"/>
    </location>
</feature>
<accession>A0A1F7GGY9</accession>